<proteinExistence type="inferred from homology"/>
<dbReference type="InterPro" id="IPR051202">
    <property type="entry name" value="Peptidase_C40"/>
</dbReference>
<dbReference type="SUPFAM" id="SSF54001">
    <property type="entry name" value="Cysteine proteinases"/>
    <property type="match status" value="1"/>
</dbReference>
<dbReference type="PROSITE" id="PS51935">
    <property type="entry name" value="NLPC_P60"/>
    <property type="match status" value="1"/>
</dbReference>
<evidence type="ECO:0000259" key="6">
    <source>
        <dbReference type="PROSITE" id="PS51935"/>
    </source>
</evidence>
<keyword evidence="2" id="KW-0645">Protease</keyword>
<evidence type="ECO:0000313" key="8">
    <source>
        <dbReference type="Proteomes" id="UP000653156"/>
    </source>
</evidence>
<dbReference type="EMBL" id="CP069798">
    <property type="protein sequence ID" value="QRQ82732.1"/>
    <property type="molecule type" value="Genomic_DNA"/>
</dbReference>
<dbReference type="InterPro" id="IPR000064">
    <property type="entry name" value="NLP_P60_dom"/>
</dbReference>
<feature type="domain" description="NlpC/P60" evidence="6">
    <location>
        <begin position="56"/>
        <end position="180"/>
    </location>
</feature>
<gene>
    <name evidence="7" type="ORF">JQU52_04915</name>
</gene>
<feature type="chain" id="PRO_5034235869" evidence="5">
    <location>
        <begin position="32"/>
        <end position="186"/>
    </location>
</feature>
<keyword evidence="3" id="KW-0378">Hydrolase</keyword>
<dbReference type="Pfam" id="PF00877">
    <property type="entry name" value="NLPC_P60"/>
    <property type="match status" value="1"/>
</dbReference>
<sequence>MDLRMKWMHKWITLATACLCAGVFYVAPVHAAPEGLDNAALERLINDKTGSQASSGDDAGDLIMNAMGLLGVAYRFGGNSPVSGLDCSGFMQYIFKKSMRVNLPRTSSEMATVGRAVSRGDLQPGDMVFFSPGGRRISHVGMYIGNGRMVHAPRTGKNIEITSIDSGYWARYYTTARRVSNSDRFR</sequence>
<keyword evidence="5" id="KW-0732">Signal</keyword>
<feature type="signal peptide" evidence="5">
    <location>
        <begin position="1"/>
        <end position="31"/>
    </location>
</feature>
<evidence type="ECO:0000256" key="1">
    <source>
        <dbReference type="ARBA" id="ARBA00007074"/>
    </source>
</evidence>
<dbReference type="PANTHER" id="PTHR47053:SF1">
    <property type="entry name" value="MUREIN DD-ENDOPEPTIDASE MEPH-RELATED"/>
    <property type="match status" value="1"/>
</dbReference>
<protein>
    <submittedName>
        <fullName evidence="7">C40 family peptidase</fullName>
    </submittedName>
</protein>
<dbReference type="PANTHER" id="PTHR47053">
    <property type="entry name" value="MUREIN DD-ENDOPEPTIDASE MEPH-RELATED"/>
    <property type="match status" value="1"/>
</dbReference>
<evidence type="ECO:0000256" key="3">
    <source>
        <dbReference type="ARBA" id="ARBA00022801"/>
    </source>
</evidence>
<name>A0A892ZIH1_9NEIS</name>
<dbReference type="GO" id="GO:0008234">
    <property type="term" value="F:cysteine-type peptidase activity"/>
    <property type="evidence" value="ECO:0007669"/>
    <property type="project" value="UniProtKB-KW"/>
</dbReference>
<evidence type="ECO:0000256" key="2">
    <source>
        <dbReference type="ARBA" id="ARBA00022670"/>
    </source>
</evidence>
<dbReference type="Proteomes" id="UP000653156">
    <property type="component" value="Chromosome"/>
</dbReference>
<keyword evidence="8" id="KW-1185">Reference proteome</keyword>
<dbReference type="InterPro" id="IPR038765">
    <property type="entry name" value="Papain-like_cys_pep_sf"/>
</dbReference>
<accession>A0A892ZIH1</accession>
<dbReference type="Gene3D" id="3.90.1720.10">
    <property type="entry name" value="endopeptidase domain like (from Nostoc punctiforme)"/>
    <property type="match status" value="1"/>
</dbReference>
<reference evidence="7" key="1">
    <citation type="submission" date="2021-02" db="EMBL/GenBank/DDBJ databases">
        <title>Neisseriaceae sp. 26B isolated from the cloaca of a Common Toad-headed Turtle (Mesoclemmys nasuta).</title>
        <authorList>
            <person name="Spergser J."/>
            <person name="Busse H.-J."/>
        </authorList>
    </citation>
    <scope>NUCLEOTIDE SEQUENCE</scope>
    <source>
        <strain evidence="7">26B</strain>
    </source>
</reference>
<evidence type="ECO:0000256" key="4">
    <source>
        <dbReference type="ARBA" id="ARBA00022807"/>
    </source>
</evidence>
<dbReference type="GO" id="GO:0006508">
    <property type="term" value="P:proteolysis"/>
    <property type="evidence" value="ECO:0007669"/>
    <property type="project" value="UniProtKB-KW"/>
</dbReference>
<organism evidence="7 8">
    <name type="scientific">Paralysiella testudinis</name>
    <dbReference type="NCBI Taxonomy" id="2809020"/>
    <lineage>
        <taxon>Bacteria</taxon>
        <taxon>Pseudomonadati</taxon>
        <taxon>Pseudomonadota</taxon>
        <taxon>Betaproteobacteria</taxon>
        <taxon>Neisseriales</taxon>
        <taxon>Neisseriaceae</taxon>
        <taxon>Paralysiella</taxon>
    </lineage>
</organism>
<evidence type="ECO:0000256" key="5">
    <source>
        <dbReference type="SAM" id="SignalP"/>
    </source>
</evidence>
<dbReference type="AlphaFoldDB" id="A0A892ZIH1"/>
<evidence type="ECO:0000313" key="7">
    <source>
        <dbReference type="EMBL" id="QRQ82732.1"/>
    </source>
</evidence>
<dbReference type="KEGG" id="ptes:JQU52_04915"/>
<comment type="similarity">
    <text evidence="1">Belongs to the peptidase C40 family.</text>
</comment>
<keyword evidence="4" id="KW-0788">Thiol protease</keyword>